<accession>A0AA96RDH9</accession>
<dbReference type="RefSeq" id="WP_315603626.1">
    <property type="nucleotide sequence ID" value="NZ_CP130318.1"/>
</dbReference>
<evidence type="ECO:0000313" key="1">
    <source>
        <dbReference type="EMBL" id="WNQ09852.1"/>
    </source>
</evidence>
<proteinExistence type="predicted"/>
<evidence type="ECO:0000313" key="2">
    <source>
        <dbReference type="Proteomes" id="UP001305702"/>
    </source>
</evidence>
<dbReference type="KEGG" id="paun:MJA45_19785"/>
<dbReference type="AlphaFoldDB" id="A0AA96RDH9"/>
<protein>
    <submittedName>
        <fullName evidence="1">HEAT repeat domain-containing protein</fullName>
    </submittedName>
</protein>
<name>A0AA96RDH9_9BACL</name>
<organism evidence="1 2">
    <name type="scientific">Paenibacillus aurantius</name>
    <dbReference type="NCBI Taxonomy" id="2918900"/>
    <lineage>
        <taxon>Bacteria</taxon>
        <taxon>Bacillati</taxon>
        <taxon>Bacillota</taxon>
        <taxon>Bacilli</taxon>
        <taxon>Bacillales</taxon>
        <taxon>Paenibacillaceae</taxon>
        <taxon>Paenibacillus</taxon>
    </lineage>
</organism>
<gene>
    <name evidence="1" type="ORF">MJA45_19785</name>
</gene>
<keyword evidence="2" id="KW-1185">Reference proteome</keyword>
<sequence length="400" mass="45841">MSKNEELTGYGRQYLQNDTYGAAAFCFHRAIRENVSNENAWNGIILSLTLMKREADAQTMLARYGLLPQLGYDQDMLTFAVMLWRENPQALAEWLNAVSSRQNVTETTRNTLTELSADVEKAYQELLAEYGEESLRAQGLFKLQEYASRQTELDWTADNTPDAVYAQINEWLQDDDKVLTAVRLLCMLPDPRSEKLLRRVCRNEEMDPKARTHALLALRWLGLRENVRINKFKESFVINLENPEPELTVSVPESFKPALDRMKLWYAKEQGVVSAEEYEAFASTDEAEMPAELKEKMEKADVPSILQEVVHALIRSAYDHYYPLVPTVTGSRDWSAAFVSLMKDYSEGIGEQWTMGEPERNETSGQHKNWLLSGSPDFYESIAEAKKLREFHQAAKAAQR</sequence>
<reference evidence="1 2" key="1">
    <citation type="submission" date="2022-02" db="EMBL/GenBank/DDBJ databases">
        <title>Paenibacillus sp. MBLB1776 Whole Genome Shotgun Sequencing.</title>
        <authorList>
            <person name="Hwang C.Y."/>
            <person name="Cho E.-S."/>
            <person name="Seo M.-J."/>
        </authorList>
    </citation>
    <scope>NUCLEOTIDE SEQUENCE [LARGE SCALE GENOMIC DNA]</scope>
    <source>
        <strain evidence="1 2">MBLB1776</strain>
    </source>
</reference>
<dbReference type="EMBL" id="CP130318">
    <property type="protein sequence ID" value="WNQ09852.1"/>
    <property type="molecule type" value="Genomic_DNA"/>
</dbReference>
<dbReference type="Proteomes" id="UP001305702">
    <property type="component" value="Chromosome"/>
</dbReference>